<dbReference type="EMBL" id="CAJNOQ010004519">
    <property type="protein sequence ID" value="CAF1063204.1"/>
    <property type="molecule type" value="Genomic_DNA"/>
</dbReference>
<gene>
    <name evidence="2" type="ORF">GPM918_LOCUS16889</name>
    <name evidence="1" type="ORF">OVA965_LOCUS7639</name>
    <name evidence="4" type="ORF">SRO942_LOCUS16888</name>
    <name evidence="3" type="ORF">TMI583_LOCUS7634</name>
</gene>
<keyword evidence="5" id="KW-1185">Reference proteome</keyword>
<proteinExistence type="predicted"/>
<evidence type="ECO:0000313" key="4">
    <source>
        <dbReference type="EMBL" id="CAF3831248.1"/>
    </source>
</evidence>
<accession>A0A814LC99</accession>
<comment type="caution">
    <text evidence="2">The sequence shown here is derived from an EMBL/GenBank/DDBJ whole genome shotgun (WGS) entry which is preliminary data.</text>
</comment>
<evidence type="ECO:0000313" key="2">
    <source>
        <dbReference type="EMBL" id="CAF1063204.1"/>
    </source>
</evidence>
<dbReference type="EMBL" id="CAJOBA010002464">
    <property type="protein sequence ID" value="CAF3645937.1"/>
    <property type="molecule type" value="Genomic_DNA"/>
</dbReference>
<organism evidence="2 5">
    <name type="scientific">Didymodactylos carnosus</name>
    <dbReference type="NCBI Taxonomy" id="1234261"/>
    <lineage>
        <taxon>Eukaryota</taxon>
        <taxon>Metazoa</taxon>
        <taxon>Spiralia</taxon>
        <taxon>Gnathifera</taxon>
        <taxon>Rotifera</taxon>
        <taxon>Eurotatoria</taxon>
        <taxon>Bdelloidea</taxon>
        <taxon>Philodinida</taxon>
        <taxon>Philodinidae</taxon>
        <taxon>Didymodactylos</taxon>
    </lineage>
</organism>
<name>A0A814LC99_9BILA</name>
<dbReference type="OrthoDB" id="445826at2759"/>
<dbReference type="EMBL" id="CAJOBC010004519">
    <property type="protein sequence ID" value="CAF3831248.1"/>
    <property type="molecule type" value="Genomic_DNA"/>
</dbReference>
<evidence type="ECO:0000313" key="5">
    <source>
        <dbReference type="Proteomes" id="UP000663829"/>
    </source>
</evidence>
<reference evidence="2" key="1">
    <citation type="submission" date="2021-02" db="EMBL/GenBank/DDBJ databases">
        <authorList>
            <person name="Nowell W R."/>
        </authorList>
    </citation>
    <scope>NUCLEOTIDE SEQUENCE</scope>
</reference>
<evidence type="ECO:0008006" key="6">
    <source>
        <dbReference type="Google" id="ProtNLM"/>
    </source>
</evidence>
<dbReference type="Proteomes" id="UP000663829">
    <property type="component" value="Unassembled WGS sequence"/>
</dbReference>
<dbReference type="EMBL" id="CAJNOK010002464">
    <property type="protein sequence ID" value="CAF0861104.1"/>
    <property type="molecule type" value="Genomic_DNA"/>
</dbReference>
<evidence type="ECO:0000313" key="1">
    <source>
        <dbReference type="EMBL" id="CAF0861104.1"/>
    </source>
</evidence>
<dbReference type="Proteomes" id="UP000677228">
    <property type="component" value="Unassembled WGS sequence"/>
</dbReference>
<evidence type="ECO:0000313" key="3">
    <source>
        <dbReference type="EMBL" id="CAF3645937.1"/>
    </source>
</evidence>
<dbReference type="AlphaFoldDB" id="A0A814LC99"/>
<dbReference type="Proteomes" id="UP000682733">
    <property type="component" value="Unassembled WGS sequence"/>
</dbReference>
<sequence length="157" mass="18036">MHLFADDLAIIIYGALEKRFSDNIQLEMQAKIALEILEKFADDMILPVTISKTKAMLVHNVVAPQLTVVEYKGIVIEFVLIFKYLGVEIRAKLGWGIYIQSRVAIIRNVYAALRILFYSIPRKEEKIKRKLFLAFAPTLHLALRYLVFLYSETTGSN</sequence>
<protein>
    <recommendedName>
        <fullName evidence="6">Reverse transcriptase domain-containing protein</fullName>
    </recommendedName>
</protein>
<dbReference type="Proteomes" id="UP000681722">
    <property type="component" value="Unassembled WGS sequence"/>
</dbReference>